<dbReference type="PANTHER" id="PTHR22777:SF17">
    <property type="entry name" value="UPF0053 PROTEIN SLL0260"/>
    <property type="match status" value="1"/>
</dbReference>
<dbReference type="SMART" id="SM00116">
    <property type="entry name" value="CBS"/>
    <property type="match status" value="2"/>
</dbReference>
<gene>
    <name evidence="5" type="ORF">IAC13_04635</name>
</gene>
<evidence type="ECO:0000313" key="5">
    <source>
        <dbReference type="EMBL" id="MBO8463201.1"/>
    </source>
</evidence>
<dbReference type="SMART" id="SM01091">
    <property type="entry name" value="CorC_HlyC"/>
    <property type="match status" value="1"/>
</dbReference>
<sequence length="273" mass="32042">MFSKVFGKKNSEEENEFEEEIIDILQEGHEQGVIQSEEAEMITNIFQFGDKEARDVMTIRKKIKAIEAHTSLKEALEFMLEEGYSRYPLYEENLDNIVGILHVKDAMKAYLENNRNVALKKLAREVFFAHETQKLNRLLKEMQTQKMHMAIILDEYGQTQGLVAMEDILEVIVGDIWDEDEEEEQGIIKTGEHTYRIFGWTRLTEIESILKITFPDEDIETMNGFLLYQLGHLPQEKEEIKIEYEGYFFYPEVVDNKMIKQVKVVKKLDSVLE</sequence>
<dbReference type="Pfam" id="PF00571">
    <property type="entry name" value="CBS"/>
    <property type="match status" value="2"/>
</dbReference>
<dbReference type="InterPro" id="IPR036318">
    <property type="entry name" value="FAD-bd_PCMH-like_sf"/>
</dbReference>
<name>A0A9D9N7C1_9FIRM</name>
<organism evidence="5 6">
    <name type="scientific">Candidatus Scybalomonas excrementavium</name>
    <dbReference type="NCBI Taxonomy" id="2840943"/>
    <lineage>
        <taxon>Bacteria</taxon>
        <taxon>Bacillati</taxon>
        <taxon>Bacillota</taxon>
        <taxon>Clostridia</taxon>
        <taxon>Lachnospirales</taxon>
        <taxon>Lachnospiraceae</taxon>
        <taxon>Lachnospiraceae incertae sedis</taxon>
        <taxon>Candidatus Scybalomonas</taxon>
    </lineage>
</organism>
<dbReference type="GO" id="GO:0005886">
    <property type="term" value="C:plasma membrane"/>
    <property type="evidence" value="ECO:0007669"/>
    <property type="project" value="TreeGrafter"/>
</dbReference>
<evidence type="ECO:0000256" key="2">
    <source>
        <dbReference type="ARBA" id="ARBA00023122"/>
    </source>
</evidence>
<accession>A0A9D9N7C1</accession>
<dbReference type="InterPro" id="IPR005170">
    <property type="entry name" value="Transptr-assoc_dom"/>
</dbReference>
<reference evidence="5" key="1">
    <citation type="submission" date="2020-10" db="EMBL/GenBank/DDBJ databases">
        <authorList>
            <person name="Gilroy R."/>
        </authorList>
    </citation>
    <scope>NUCLEOTIDE SEQUENCE</scope>
    <source>
        <strain evidence="5">E3-2379</strain>
    </source>
</reference>
<dbReference type="SUPFAM" id="SSF56176">
    <property type="entry name" value="FAD-binding/transporter-associated domain-like"/>
    <property type="match status" value="1"/>
</dbReference>
<dbReference type="Gene3D" id="3.10.580.10">
    <property type="entry name" value="CBS-domain"/>
    <property type="match status" value="1"/>
</dbReference>
<dbReference type="AlphaFoldDB" id="A0A9D9N7C1"/>
<keyword evidence="2 3" id="KW-0129">CBS domain</keyword>
<evidence type="ECO:0000259" key="4">
    <source>
        <dbReference type="PROSITE" id="PS51371"/>
    </source>
</evidence>
<evidence type="ECO:0000256" key="3">
    <source>
        <dbReference type="PROSITE-ProRule" id="PRU00703"/>
    </source>
</evidence>
<dbReference type="EMBL" id="JADIML010000131">
    <property type="protein sequence ID" value="MBO8463201.1"/>
    <property type="molecule type" value="Genomic_DNA"/>
</dbReference>
<dbReference type="Pfam" id="PF03471">
    <property type="entry name" value="CorC_HlyC"/>
    <property type="match status" value="1"/>
</dbReference>
<reference evidence="5" key="2">
    <citation type="journal article" date="2021" name="PeerJ">
        <title>Extensive microbial diversity within the chicken gut microbiome revealed by metagenomics and culture.</title>
        <authorList>
            <person name="Gilroy R."/>
            <person name="Ravi A."/>
            <person name="Getino M."/>
            <person name="Pursley I."/>
            <person name="Horton D.L."/>
            <person name="Alikhan N.F."/>
            <person name="Baker D."/>
            <person name="Gharbi K."/>
            <person name="Hall N."/>
            <person name="Watson M."/>
            <person name="Adriaenssens E.M."/>
            <person name="Foster-Nyarko E."/>
            <person name="Jarju S."/>
            <person name="Secka A."/>
            <person name="Antonio M."/>
            <person name="Oren A."/>
            <person name="Chaudhuri R.R."/>
            <person name="La Ragione R."/>
            <person name="Hildebrand F."/>
            <person name="Pallen M.J."/>
        </authorList>
    </citation>
    <scope>NUCLEOTIDE SEQUENCE</scope>
    <source>
        <strain evidence="5">E3-2379</strain>
    </source>
</reference>
<dbReference type="PANTHER" id="PTHR22777">
    <property type="entry name" value="HEMOLYSIN-RELATED"/>
    <property type="match status" value="1"/>
</dbReference>
<evidence type="ECO:0000313" key="6">
    <source>
        <dbReference type="Proteomes" id="UP000823618"/>
    </source>
</evidence>
<feature type="domain" description="CBS" evidence="4">
    <location>
        <begin position="122"/>
        <end position="179"/>
    </location>
</feature>
<dbReference type="CDD" id="cd04590">
    <property type="entry name" value="CBS_pair_CorC_HlyC_assoc"/>
    <property type="match status" value="1"/>
</dbReference>
<proteinExistence type="predicted"/>
<dbReference type="InterPro" id="IPR046342">
    <property type="entry name" value="CBS_dom_sf"/>
</dbReference>
<dbReference type="Gene3D" id="3.30.465.10">
    <property type="match status" value="1"/>
</dbReference>
<evidence type="ECO:0000256" key="1">
    <source>
        <dbReference type="ARBA" id="ARBA00022737"/>
    </source>
</evidence>
<dbReference type="FunFam" id="3.10.580.10:FF:000002">
    <property type="entry name" value="Magnesium/cobalt efflux protein CorC"/>
    <property type="match status" value="1"/>
</dbReference>
<keyword evidence="1" id="KW-0677">Repeat</keyword>
<dbReference type="Proteomes" id="UP000823618">
    <property type="component" value="Unassembled WGS sequence"/>
</dbReference>
<protein>
    <submittedName>
        <fullName evidence="5">HlyC/CorC family transporter</fullName>
    </submittedName>
</protein>
<dbReference type="InterPro" id="IPR044751">
    <property type="entry name" value="Ion_transp-like_CBS"/>
</dbReference>
<dbReference type="InterPro" id="IPR000644">
    <property type="entry name" value="CBS_dom"/>
</dbReference>
<feature type="domain" description="CBS" evidence="4">
    <location>
        <begin position="59"/>
        <end position="117"/>
    </location>
</feature>
<dbReference type="PROSITE" id="PS51371">
    <property type="entry name" value="CBS"/>
    <property type="match status" value="2"/>
</dbReference>
<dbReference type="InterPro" id="IPR016169">
    <property type="entry name" value="FAD-bd_PCMH_sub2"/>
</dbReference>
<dbReference type="GO" id="GO:0050660">
    <property type="term" value="F:flavin adenine dinucleotide binding"/>
    <property type="evidence" value="ECO:0007669"/>
    <property type="project" value="InterPro"/>
</dbReference>
<comment type="caution">
    <text evidence="5">The sequence shown here is derived from an EMBL/GenBank/DDBJ whole genome shotgun (WGS) entry which is preliminary data.</text>
</comment>
<dbReference type="SUPFAM" id="SSF54631">
    <property type="entry name" value="CBS-domain pair"/>
    <property type="match status" value="1"/>
</dbReference>